<proteinExistence type="predicted"/>
<feature type="non-terminal residue" evidence="1">
    <location>
        <position position="1"/>
    </location>
</feature>
<evidence type="ECO:0000313" key="1">
    <source>
        <dbReference type="EMBL" id="CAG8563030.1"/>
    </source>
</evidence>
<dbReference type="Proteomes" id="UP000789739">
    <property type="component" value="Unassembled WGS sequence"/>
</dbReference>
<keyword evidence="2" id="KW-1185">Reference proteome</keyword>
<sequence length="73" mass="8621">DDKQKLEQDYLLDEINDVNDVKKYINYDQQVGKVKDIFANIKERLTEEEQGQAELLEKNALEIMEKLTQGIDY</sequence>
<comment type="caution">
    <text evidence="1">The sequence shown here is derived from an EMBL/GenBank/DDBJ whole genome shotgun (WGS) entry which is preliminary data.</text>
</comment>
<reference evidence="1" key="1">
    <citation type="submission" date="2021-06" db="EMBL/GenBank/DDBJ databases">
        <authorList>
            <person name="Kallberg Y."/>
            <person name="Tangrot J."/>
            <person name="Rosling A."/>
        </authorList>
    </citation>
    <scope>NUCLEOTIDE SEQUENCE</scope>
    <source>
        <strain evidence="1">BR232B</strain>
    </source>
</reference>
<accession>A0A9N9BGJ5</accession>
<evidence type="ECO:0000313" key="2">
    <source>
        <dbReference type="Proteomes" id="UP000789739"/>
    </source>
</evidence>
<organism evidence="1 2">
    <name type="scientific">Paraglomus brasilianum</name>
    <dbReference type="NCBI Taxonomy" id="144538"/>
    <lineage>
        <taxon>Eukaryota</taxon>
        <taxon>Fungi</taxon>
        <taxon>Fungi incertae sedis</taxon>
        <taxon>Mucoromycota</taxon>
        <taxon>Glomeromycotina</taxon>
        <taxon>Glomeromycetes</taxon>
        <taxon>Paraglomerales</taxon>
        <taxon>Paraglomeraceae</taxon>
        <taxon>Paraglomus</taxon>
    </lineage>
</organism>
<dbReference type="EMBL" id="CAJVPI010000690">
    <property type="protein sequence ID" value="CAG8563030.1"/>
    <property type="molecule type" value="Genomic_DNA"/>
</dbReference>
<protein>
    <submittedName>
        <fullName evidence="1">9439_t:CDS:1</fullName>
    </submittedName>
</protein>
<dbReference type="AlphaFoldDB" id="A0A9N9BGJ5"/>
<name>A0A9N9BGJ5_9GLOM</name>
<gene>
    <name evidence="1" type="ORF">PBRASI_LOCUS5692</name>
</gene>